<evidence type="ECO:0000256" key="2">
    <source>
        <dbReference type="ARBA" id="ARBA00022679"/>
    </source>
</evidence>
<keyword evidence="2 5" id="KW-0808">Transferase</keyword>
<comment type="caution">
    <text evidence="9">The sequence shown here is derived from an EMBL/GenBank/DDBJ whole genome shotgun (WGS) entry which is preliminary data.</text>
</comment>
<sequence>MLRTAIAQDTSQGKKAKELMNAGKLVDDNVVNAVVRFFLKKKLLLFAVMLFFCFFFFNCDKDGYPRTTSQARALDETLKKQKRAITHVVEIDVPDKELKERVLGRLVHKSSGRTYHVHFNPPRVSGKDDVTGEPLETRPDDNETTLNKRLEEFHQQTKPVLAHYRSQHVVKHINGSCPSAKVWEQIFDAFH</sequence>
<keyword evidence="7" id="KW-1133">Transmembrane helix</keyword>
<comment type="similarity">
    <text evidence="1 5">Belongs to the adenylate kinase family.</text>
</comment>
<keyword evidence="7" id="KW-0472">Membrane</keyword>
<keyword evidence="10" id="KW-1185">Reference proteome</keyword>
<dbReference type="OMA" id="YPRNMSQ"/>
<dbReference type="Proteomes" id="UP000023152">
    <property type="component" value="Unassembled WGS sequence"/>
</dbReference>
<evidence type="ECO:0000259" key="8">
    <source>
        <dbReference type="Pfam" id="PF05191"/>
    </source>
</evidence>
<keyword evidence="4 5" id="KW-0418">Kinase</keyword>
<evidence type="ECO:0000256" key="4">
    <source>
        <dbReference type="ARBA" id="ARBA00022777"/>
    </source>
</evidence>
<reference evidence="9 10" key="1">
    <citation type="journal article" date="2013" name="Curr. Biol.">
        <title>The Genome of the Foraminiferan Reticulomyxa filosa.</title>
        <authorList>
            <person name="Glockner G."/>
            <person name="Hulsmann N."/>
            <person name="Schleicher M."/>
            <person name="Noegel A.A."/>
            <person name="Eichinger L."/>
            <person name="Gallinger C."/>
            <person name="Pawlowski J."/>
            <person name="Sierra R."/>
            <person name="Euteneuer U."/>
            <person name="Pillet L."/>
            <person name="Moustafa A."/>
            <person name="Platzer M."/>
            <person name="Groth M."/>
            <person name="Szafranski K."/>
            <person name="Schliwa M."/>
        </authorList>
    </citation>
    <scope>NUCLEOTIDE SEQUENCE [LARGE SCALE GENOMIC DNA]</scope>
</reference>
<dbReference type="InterPro" id="IPR027417">
    <property type="entry name" value="P-loop_NTPase"/>
</dbReference>
<proteinExistence type="inferred from homology"/>
<dbReference type="AlphaFoldDB" id="X6N4K1"/>
<dbReference type="Pfam" id="PF05191">
    <property type="entry name" value="ADK_lid"/>
    <property type="match status" value="1"/>
</dbReference>
<feature type="transmembrane region" description="Helical" evidence="7">
    <location>
        <begin position="43"/>
        <end position="59"/>
    </location>
</feature>
<dbReference type="EMBL" id="ASPP01012208">
    <property type="protein sequence ID" value="ETO20838.1"/>
    <property type="molecule type" value="Genomic_DNA"/>
</dbReference>
<dbReference type="Gene3D" id="3.40.50.300">
    <property type="entry name" value="P-loop containing nucleotide triphosphate hydrolases"/>
    <property type="match status" value="1"/>
</dbReference>
<evidence type="ECO:0000256" key="5">
    <source>
        <dbReference type="RuleBase" id="RU003330"/>
    </source>
</evidence>
<evidence type="ECO:0000313" key="10">
    <source>
        <dbReference type="Proteomes" id="UP000023152"/>
    </source>
</evidence>
<dbReference type="PANTHER" id="PTHR23359">
    <property type="entry name" value="NUCLEOTIDE KINASE"/>
    <property type="match status" value="1"/>
</dbReference>
<feature type="region of interest" description="Disordered" evidence="6">
    <location>
        <begin position="123"/>
        <end position="142"/>
    </location>
</feature>
<accession>X6N4K1</accession>
<dbReference type="HAMAP" id="MF_00235">
    <property type="entry name" value="Adenylate_kinase_Adk"/>
    <property type="match status" value="1"/>
</dbReference>
<organism evidence="9 10">
    <name type="scientific">Reticulomyxa filosa</name>
    <dbReference type="NCBI Taxonomy" id="46433"/>
    <lineage>
        <taxon>Eukaryota</taxon>
        <taxon>Sar</taxon>
        <taxon>Rhizaria</taxon>
        <taxon>Retaria</taxon>
        <taxon>Foraminifera</taxon>
        <taxon>Monothalamids</taxon>
        <taxon>Reticulomyxidae</taxon>
        <taxon>Reticulomyxa</taxon>
    </lineage>
</organism>
<name>X6N4K1_RETFI</name>
<evidence type="ECO:0000256" key="1">
    <source>
        <dbReference type="ARBA" id="ARBA00007220"/>
    </source>
</evidence>
<evidence type="ECO:0000256" key="7">
    <source>
        <dbReference type="SAM" id="Phobius"/>
    </source>
</evidence>
<dbReference type="PRINTS" id="PR00094">
    <property type="entry name" value="ADENYLTKNASE"/>
</dbReference>
<dbReference type="GO" id="GO:0004017">
    <property type="term" value="F:AMP kinase activity"/>
    <property type="evidence" value="ECO:0007669"/>
    <property type="project" value="InterPro"/>
</dbReference>
<dbReference type="InterPro" id="IPR036193">
    <property type="entry name" value="ADK_active_lid_dom_sf"/>
</dbReference>
<keyword evidence="7" id="KW-0812">Transmembrane</keyword>
<dbReference type="OrthoDB" id="439792at2759"/>
<dbReference type="GO" id="GO:0005524">
    <property type="term" value="F:ATP binding"/>
    <property type="evidence" value="ECO:0007669"/>
    <property type="project" value="InterPro"/>
</dbReference>
<protein>
    <submittedName>
        <fullName evidence="9">Type 2 adenylate kinase</fullName>
    </submittedName>
</protein>
<evidence type="ECO:0000256" key="6">
    <source>
        <dbReference type="SAM" id="MobiDB-lite"/>
    </source>
</evidence>
<keyword evidence="3" id="KW-0547">Nucleotide-binding</keyword>
<dbReference type="SUPFAM" id="SSF57774">
    <property type="entry name" value="Microbial and mitochondrial ADK, insert 'zinc finger' domain"/>
    <property type="match status" value="1"/>
</dbReference>
<dbReference type="InterPro" id="IPR007862">
    <property type="entry name" value="Adenylate_kinase_lid-dom"/>
</dbReference>
<dbReference type="InterPro" id="IPR000850">
    <property type="entry name" value="Adenylat/UMP-CMP_kin"/>
</dbReference>
<gene>
    <name evidence="9" type="ORF">RFI_16371</name>
</gene>
<dbReference type="CDD" id="cd01428">
    <property type="entry name" value="ADK"/>
    <property type="match status" value="1"/>
</dbReference>
<feature type="domain" description="Adenylate kinase active site lid" evidence="8">
    <location>
        <begin position="105"/>
        <end position="140"/>
    </location>
</feature>
<feature type="compositionally biased region" description="Basic and acidic residues" evidence="6">
    <location>
        <begin position="125"/>
        <end position="142"/>
    </location>
</feature>
<dbReference type="SUPFAM" id="SSF52540">
    <property type="entry name" value="P-loop containing nucleoside triphosphate hydrolases"/>
    <property type="match status" value="1"/>
</dbReference>
<dbReference type="Pfam" id="PF00406">
    <property type="entry name" value="ADK"/>
    <property type="match status" value="1"/>
</dbReference>
<evidence type="ECO:0000313" key="9">
    <source>
        <dbReference type="EMBL" id="ETO20838.1"/>
    </source>
</evidence>
<evidence type="ECO:0000256" key="3">
    <source>
        <dbReference type="ARBA" id="ARBA00022741"/>
    </source>
</evidence>